<dbReference type="AlphaFoldDB" id="A0A2D2B2H7"/>
<reference evidence="2 3" key="1">
    <citation type="submission" date="2017-10" db="EMBL/GenBank/DDBJ databases">
        <title>Genome sequence of Caulobacter mirabilis FWC38.</title>
        <authorList>
            <person name="Fiebig A."/>
            <person name="Crosson S."/>
        </authorList>
    </citation>
    <scope>NUCLEOTIDE SEQUENCE [LARGE SCALE GENOMIC DNA]</scope>
    <source>
        <strain evidence="2 3">FWC 38</strain>
    </source>
</reference>
<protein>
    <submittedName>
        <fullName evidence="2">Uncharacterized protein</fullName>
    </submittedName>
</protein>
<keyword evidence="3" id="KW-1185">Reference proteome</keyword>
<evidence type="ECO:0000313" key="2">
    <source>
        <dbReference type="EMBL" id="ATQ44416.1"/>
    </source>
</evidence>
<feature type="compositionally biased region" description="Gly residues" evidence="1">
    <location>
        <begin position="85"/>
        <end position="96"/>
    </location>
</feature>
<sequence>MITRRGLVLSGAAAAAATATAVRGETDKAGLYLPDLNALEFGVSRGDRRMLQPLAVLRAFAGDEPGALSSGPIRPHPRRRRPGSWAGGNIGSAGAA</sequence>
<gene>
    <name evidence="2" type="ORF">CSW64_19510</name>
</gene>
<dbReference type="Proteomes" id="UP000228945">
    <property type="component" value="Chromosome"/>
</dbReference>
<evidence type="ECO:0000256" key="1">
    <source>
        <dbReference type="SAM" id="MobiDB-lite"/>
    </source>
</evidence>
<accession>A0A2D2B2H7</accession>
<feature type="region of interest" description="Disordered" evidence="1">
    <location>
        <begin position="63"/>
        <end position="96"/>
    </location>
</feature>
<name>A0A2D2B2H7_9CAUL</name>
<dbReference type="EMBL" id="CP024201">
    <property type="protein sequence ID" value="ATQ44416.1"/>
    <property type="molecule type" value="Genomic_DNA"/>
</dbReference>
<evidence type="ECO:0000313" key="3">
    <source>
        <dbReference type="Proteomes" id="UP000228945"/>
    </source>
</evidence>
<proteinExistence type="predicted"/>
<organism evidence="2 3">
    <name type="scientific">Caulobacter mirabilis</name>
    <dbReference type="NCBI Taxonomy" id="69666"/>
    <lineage>
        <taxon>Bacteria</taxon>
        <taxon>Pseudomonadati</taxon>
        <taxon>Pseudomonadota</taxon>
        <taxon>Alphaproteobacteria</taxon>
        <taxon>Caulobacterales</taxon>
        <taxon>Caulobacteraceae</taxon>
        <taxon>Caulobacter</taxon>
    </lineage>
</organism>
<dbReference type="KEGG" id="cmb:CSW64_19510"/>